<accession>A0AAV4NTC9</accession>
<proteinExistence type="predicted"/>
<evidence type="ECO:0000313" key="1">
    <source>
        <dbReference type="EMBL" id="GIX87664.1"/>
    </source>
</evidence>
<sequence>MYQKTKVPPRFELGSLDSKSRVLTITPWNPYSHAGNRNRAAWQSYARKFVRSTTFTIVSRSPTVHAPAKIPQELFLKEISGIAFNPNLTPRFAENFTIALKLLEIQQNGSINKSADQQCPFKNV</sequence>
<protein>
    <submittedName>
        <fullName evidence="1">Uncharacterized protein</fullName>
    </submittedName>
</protein>
<reference evidence="1 2" key="1">
    <citation type="submission" date="2021-06" db="EMBL/GenBank/DDBJ databases">
        <title>Caerostris extrusa draft genome.</title>
        <authorList>
            <person name="Kono N."/>
            <person name="Arakawa K."/>
        </authorList>
    </citation>
    <scope>NUCLEOTIDE SEQUENCE [LARGE SCALE GENOMIC DNA]</scope>
</reference>
<dbReference type="AlphaFoldDB" id="A0AAV4NTC9"/>
<comment type="caution">
    <text evidence="1">The sequence shown here is derived from an EMBL/GenBank/DDBJ whole genome shotgun (WGS) entry which is preliminary data.</text>
</comment>
<organism evidence="1 2">
    <name type="scientific">Caerostris extrusa</name>
    <name type="common">Bark spider</name>
    <name type="synonym">Caerostris bankana</name>
    <dbReference type="NCBI Taxonomy" id="172846"/>
    <lineage>
        <taxon>Eukaryota</taxon>
        <taxon>Metazoa</taxon>
        <taxon>Ecdysozoa</taxon>
        <taxon>Arthropoda</taxon>
        <taxon>Chelicerata</taxon>
        <taxon>Arachnida</taxon>
        <taxon>Araneae</taxon>
        <taxon>Araneomorphae</taxon>
        <taxon>Entelegynae</taxon>
        <taxon>Araneoidea</taxon>
        <taxon>Araneidae</taxon>
        <taxon>Caerostris</taxon>
    </lineage>
</organism>
<name>A0AAV4NTC9_CAEEX</name>
<evidence type="ECO:0000313" key="2">
    <source>
        <dbReference type="Proteomes" id="UP001054945"/>
    </source>
</evidence>
<keyword evidence="2" id="KW-1185">Reference proteome</keyword>
<dbReference type="EMBL" id="BPLR01003702">
    <property type="protein sequence ID" value="GIX87664.1"/>
    <property type="molecule type" value="Genomic_DNA"/>
</dbReference>
<gene>
    <name evidence="1" type="ORF">CEXT_130541</name>
</gene>
<dbReference type="Proteomes" id="UP001054945">
    <property type="component" value="Unassembled WGS sequence"/>
</dbReference>